<proteinExistence type="predicted"/>
<organism evidence="1 2">
    <name type="scientific">Fibrella aestuarina BUZ 2</name>
    <dbReference type="NCBI Taxonomy" id="1166018"/>
    <lineage>
        <taxon>Bacteria</taxon>
        <taxon>Pseudomonadati</taxon>
        <taxon>Bacteroidota</taxon>
        <taxon>Cytophagia</taxon>
        <taxon>Cytophagales</taxon>
        <taxon>Spirosomataceae</taxon>
        <taxon>Fibrella</taxon>
    </lineage>
</organism>
<evidence type="ECO:0000313" key="2">
    <source>
        <dbReference type="Proteomes" id="UP000011058"/>
    </source>
</evidence>
<keyword evidence="2" id="KW-1185">Reference proteome</keyword>
<name>I0K6V6_9BACT</name>
<dbReference type="eggNOG" id="COG2963">
    <property type="taxonomic scope" value="Bacteria"/>
</dbReference>
<evidence type="ECO:0000313" key="1">
    <source>
        <dbReference type="EMBL" id="CCG99859.1"/>
    </source>
</evidence>
<evidence type="ECO:0008006" key="3">
    <source>
        <dbReference type="Google" id="ProtNLM"/>
    </source>
</evidence>
<protein>
    <recommendedName>
        <fullName evidence="3">Terminase</fullName>
    </recommendedName>
</protein>
<dbReference type="STRING" id="1166018.FAES_1849"/>
<accession>I0K6V6</accession>
<dbReference type="HOGENOM" id="CLU_120879_1_0_10"/>
<dbReference type="RefSeq" id="WP_015330958.1">
    <property type="nucleotide sequence ID" value="NC_020054.1"/>
</dbReference>
<dbReference type="OrthoDB" id="5868871at2"/>
<dbReference type="AlphaFoldDB" id="I0K6V6"/>
<dbReference type="PATRIC" id="fig|1166018.3.peg.3587"/>
<dbReference type="Proteomes" id="UP000011058">
    <property type="component" value="Chromosome"/>
</dbReference>
<reference evidence="1 2" key="1">
    <citation type="journal article" date="2012" name="J. Bacteriol.">
        <title>Genome Sequence of Fibrella aestuarina BUZ 2T, a Filamentous Marine Bacterium.</title>
        <authorList>
            <person name="Filippini M."/>
            <person name="Qi W."/>
            <person name="Blom J."/>
            <person name="Goesmann A."/>
            <person name="Smits T.H."/>
            <person name="Bagheri H.C."/>
        </authorList>
    </citation>
    <scope>NUCLEOTIDE SEQUENCE [LARGE SCALE GENOMIC DNA]</scope>
    <source>
        <strain evidence="2">BUZ 2T</strain>
    </source>
</reference>
<sequence length="163" mass="18574">MSAPLGNDFATGNAGGRPTLYRNEYAQQAYKLCLLGHTDAELAEFFDVTEQTVNNWKVEHEEFFESIKRGKAIADAEVVESLFKRATGYSHDDTHFSTYEGVVTETPTTKHYPPDPTALIFWLKNRQPKKWRDKHEVAVETNGVQRIRRDEESGDIIIDIAPE</sequence>
<gene>
    <name evidence="1" type="ORF">FAES_1849</name>
</gene>
<dbReference type="EMBL" id="HE796683">
    <property type="protein sequence ID" value="CCG99859.1"/>
    <property type="molecule type" value="Genomic_DNA"/>
</dbReference>
<dbReference type="KEGG" id="fae:FAES_1849"/>